<dbReference type="PROSITE" id="PS51186">
    <property type="entry name" value="GNAT"/>
    <property type="match status" value="1"/>
</dbReference>
<dbReference type="InterPro" id="IPR016181">
    <property type="entry name" value="Acyl_CoA_acyltransferase"/>
</dbReference>
<keyword evidence="5" id="KW-1185">Reference proteome</keyword>
<dbReference type="InterPro" id="IPR000182">
    <property type="entry name" value="GNAT_dom"/>
</dbReference>
<dbReference type="EMBL" id="JH767189">
    <property type="protein sequence ID" value="EQC28998.1"/>
    <property type="molecule type" value="Genomic_DNA"/>
</dbReference>
<dbReference type="VEuPathDB" id="FungiDB:SDRG_13333"/>
<gene>
    <name evidence="4" type="ORF">SDRG_13333</name>
</gene>
<feature type="domain" description="N-acetyltransferase" evidence="3">
    <location>
        <begin position="4"/>
        <end position="155"/>
    </location>
</feature>
<sequence length="155" mass="17080">MTTVDVRRATLVDVVELAPIFDAYRVFYDQPSDVARAEAFLIERLTANDTVLFVASLGGRLVGFVHLFPSFSSVTTQRLWILNDLFVDVSARRAGVGRRLMTTATAHAHATGAKGLVLETGHDNLAGQALYESLGYKRSSEFYYFLATSSTIDKL</sequence>
<proteinExistence type="predicted"/>
<dbReference type="STRING" id="1156394.T0RA48"/>
<keyword evidence="2" id="KW-0012">Acyltransferase</keyword>
<dbReference type="InParanoid" id="T0RA48"/>
<keyword evidence="1" id="KW-0808">Transferase</keyword>
<protein>
    <recommendedName>
        <fullName evidence="3">N-acetyltransferase domain-containing protein</fullName>
    </recommendedName>
</protein>
<dbReference type="Proteomes" id="UP000030762">
    <property type="component" value="Unassembled WGS sequence"/>
</dbReference>
<evidence type="ECO:0000313" key="4">
    <source>
        <dbReference type="EMBL" id="EQC28998.1"/>
    </source>
</evidence>
<dbReference type="OrthoDB" id="9975416at2759"/>
<accession>T0RA48</accession>
<dbReference type="InterPro" id="IPR050832">
    <property type="entry name" value="Bact_Acetyltransf"/>
</dbReference>
<dbReference type="AlphaFoldDB" id="T0RA48"/>
<dbReference type="RefSeq" id="XP_008617637.1">
    <property type="nucleotide sequence ID" value="XM_008619415.1"/>
</dbReference>
<dbReference type="GeneID" id="19954060"/>
<dbReference type="GO" id="GO:0016747">
    <property type="term" value="F:acyltransferase activity, transferring groups other than amino-acyl groups"/>
    <property type="evidence" value="ECO:0007669"/>
    <property type="project" value="InterPro"/>
</dbReference>
<reference evidence="4 5" key="1">
    <citation type="submission" date="2012-04" db="EMBL/GenBank/DDBJ databases">
        <title>The Genome Sequence of Saprolegnia declina VS20.</title>
        <authorList>
            <consortium name="The Broad Institute Genome Sequencing Platform"/>
            <person name="Russ C."/>
            <person name="Nusbaum C."/>
            <person name="Tyler B."/>
            <person name="van West P."/>
            <person name="Dieguez-Uribeondo J."/>
            <person name="de Bruijn I."/>
            <person name="Tripathy S."/>
            <person name="Jiang R."/>
            <person name="Young S.K."/>
            <person name="Zeng Q."/>
            <person name="Gargeya S."/>
            <person name="Fitzgerald M."/>
            <person name="Haas B."/>
            <person name="Abouelleil A."/>
            <person name="Alvarado L."/>
            <person name="Arachchi H.M."/>
            <person name="Berlin A."/>
            <person name="Chapman S.B."/>
            <person name="Goldberg J."/>
            <person name="Griggs A."/>
            <person name="Gujja S."/>
            <person name="Hansen M."/>
            <person name="Howarth C."/>
            <person name="Imamovic A."/>
            <person name="Larimer J."/>
            <person name="McCowen C."/>
            <person name="Montmayeur A."/>
            <person name="Murphy C."/>
            <person name="Neiman D."/>
            <person name="Pearson M."/>
            <person name="Priest M."/>
            <person name="Roberts A."/>
            <person name="Saif S."/>
            <person name="Shea T."/>
            <person name="Sisk P."/>
            <person name="Sykes S."/>
            <person name="Wortman J."/>
            <person name="Nusbaum C."/>
            <person name="Birren B."/>
        </authorList>
    </citation>
    <scope>NUCLEOTIDE SEQUENCE [LARGE SCALE GENOMIC DNA]</scope>
    <source>
        <strain evidence="4 5">VS20</strain>
    </source>
</reference>
<name>T0RA48_SAPDV</name>
<dbReference type="CDD" id="cd04301">
    <property type="entry name" value="NAT_SF"/>
    <property type="match status" value="1"/>
</dbReference>
<dbReference type="Pfam" id="PF00583">
    <property type="entry name" value="Acetyltransf_1"/>
    <property type="match status" value="1"/>
</dbReference>
<evidence type="ECO:0000256" key="2">
    <source>
        <dbReference type="ARBA" id="ARBA00023315"/>
    </source>
</evidence>
<dbReference type="SUPFAM" id="SSF55729">
    <property type="entry name" value="Acyl-CoA N-acyltransferases (Nat)"/>
    <property type="match status" value="1"/>
</dbReference>
<dbReference type="PANTHER" id="PTHR43877">
    <property type="entry name" value="AMINOALKYLPHOSPHONATE N-ACETYLTRANSFERASE-RELATED-RELATED"/>
    <property type="match status" value="1"/>
</dbReference>
<evidence type="ECO:0000256" key="1">
    <source>
        <dbReference type="ARBA" id="ARBA00022679"/>
    </source>
</evidence>
<organism evidence="4 5">
    <name type="scientific">Saprolegnia diclina (strain VS20)</name>
    <dbReference type="NCBI Taxonomy" id="1156394"/>
    <lineage>
        <taxon>Eukaryota</taxon>
        <taxon>Sar</taxon>
        <taxon>Stramenopiles</taxon>
        <taxon>Oomycota</taxon>
        <taxon>Saprolegniomycetes</taxon>
        <taxon>Saprolegniales</taxon>
        <taxon>Saprolegniaceae</taxon>
        <taxon>Saprolegnia</taxon>
    </lineage>
</organism>
<dbReference type="Gene3D" id="3.40.630.30">
    <property type="match status" value="1"/>
</dbReference>
<evidence type="ECO:0000313" key="5">
    <source>
        <dbReference type="Proteomes" id="UP000030762"/>
    </source>
</evidence>
<dbReference type="OMA" id="RLWILND"/>
<evidence type="ECO:0000259" key="3">
    <source>
        <dbReference type="PROSITE" id="PS51186"/>
    </source>
</evidence>